<feature type="domain" description="DNA-binding protein Rv2175c wHTH" evidence="1">
    <location>
        <begin position="106"/>
        <end position="139"/>
    </location>
</feature>
<sequence>MAQLGFTQALGRQRAARLRRDVQVIDRALGDAELSSLAETALHLAAEILERAGGAEAPAPLSPDETDTLARFGIDTSDPMPAEALLRSRPAIQGMGLHAELIASAVPIAEAAARLGVDPSRLRQRIREGTLLALRRPHGRGWLIPAFQLTPEGELPHLAALLGAAQRHLSVLAAARAFTLPDDDLGGVSPRDWLISGGDPAPVERIVAAL</sequence>
<keyword evidence="3" id="KW-1185">Reference proteome</keyword>
<reference evidence="2" key="1">
    <citation type="journal article" date="2014" name="Int. J. Syst. Evol. Microbiol.">
        <title>Complete genome sequence of Corynebacterium casei LMG S-19264T (=DSM 44701T), isolated from a smear-ripened cheese.</title>
        <authorList>
            <consortium name="US DOE Joint Genome Institute (JGI-PGF)"/>
            <person name="Walter F."/>
            <person name="Albersmeier A."/>
            <person name="Kalinowski J."/>
            <person name="Ruckert C."/>
        </authorList>
    </citation>
    <scope>NUCLEOTIDE SEQUENCE</scope>
    <source>
        <strain evidence="2">CGMCC 1.6293</strain>
    </source>
</reference>
<gene>
    <name evidence="2" type="ORF">GCM10011534_43620</name>
</gene>
<dbReference type="RefSeq" id="WP_051630159.1">
    <property type="nucleotide sequence ID" value="NZ_BMLF01000009.1"/>
</dbReference>
<dbReference type="AlphaFoldDB" id="A0A917WNN3"/>
<evidence type="ECO:0000259" key="1">
    <source>
        <dbReference type="Pfam" id="PF21531"/>
    </source>
</evidence>
<dbReference type="Pfam" id="PF21531">
    <property type="entry name" value="Rv2175c_wHTH"/>
    <property type="match status" value="1"/>
</dbReference>
<name>A0A917WNN3_9RHOB</name>
<dbReference type="GO" id="GO:0003677">
    <property type="term" value="F:DNA binding"/>
    <property type="evidence" value="ECO:0007669"/>
    <property type="project" value="InterPro"/>
</dbReference>
<dbReference type="EMBL" id="BMLF01000009">
    <property type="protein sequence ID" value="GGM16910.1"/>
    <property type="molecule type" value="Genomic_DNA"/>
</dbReference>
<evidence type="ECO:0000313" key="3">
    <source>
        <dbReference type="Proteomes" id="UP000649829"/>
    </source>
</evidence>
<protein>
    <recommendedName>
        <fullName evidence="1">DNA-binding protein Rv2175c wHTH domain-containing protein</fullName>
    </recommendedName>
</protein>
<evidence type="ECO:0000313" key="2">
    <source>
        <dbReference type="EMBL" id="GGM16910.1"/>
    </source>
</evidence>
<proteinExistence type="predicted"/>
<accession>A0A917WNN3</accession>
<dbReference type="Proteomes" id="UP000649829">
    <property type="component" value="Unassembled WGS sequence"/>
</dbReference>
<reference evidence="2" key="2">
    <citation type="submission" date="2020-09" db="EMBL/GenBank/DDBJ databases">
        <authorList>
            <person name="Sun Q."/>
            <person name="Zhou Y."/>
        </authorList>
    </citation>
    <scope>NUCLEOTIDE SEQUENCE</scope>
    <source>
        <strain evidence="2">CGMCC 1.6293</strain>
    </source>
</reference>
<dbReference type="InterPro" id="IPR048576">
    <property type="entry name" value="Rv2175c_wHTH"/>
</dbReference>
<comment type="caution">
    <text evidence="2">The sequence shown here is derived from an EMBL/GenBank/DDBJ whole genome shotgun (WGS) entry which is preliminary data.</text>
</comment>
<organism evidence="2 3">
    <name type="scientific">Pseudooceanicola nanhaiensis</name>
    <dbReference type="NCBI Taxonomy" id="375761"/>
    <lineage>
        <taxon>Bacteria</taxon>
        <taxon>Pseudomonadati</taxon>
        <taxon>Pseudomonadota</taxon>
        <taxon>Alphaproteobacteria</taxon>
        <taxon>Rhodobacterales</taxon>
        <taxon>Paracoccaceae</taxon>
        <taxon>Pseudooceanicola</taxon>
    </lineage>
</organism>